<evidence type="ECO:0000313" key="3">
    <source>
        <dbReference type="Proteomes" id="UP001605036"/>
    </source>
</evidence>
<evidence type="ECO:0000313" key="2">
    <source>
        <dbReference type="EMBL" id="KAL2633275.1"/>
    </source>
</evidence>
<sequence length="68" mass="7257">MGGAGEELSLPKATGSDDAKPRGKAQEMKDEGHSISKPRNDLSLAIENDELLQEQNSNAILGTVNELH</sequence>
<feature type="compositionally biased region" description="Basic and acidic residues" evidence="1">
    <location>
        <begin position="15"/>
        <end position="40"/>
    </location>
</feature>
<evidence type="ECO:0000256" key="1">
    <source>
        <dbReference type="SAM" id="MobiDB-lite"/>
    </source>
</evidence>
<name>A0ABD1YR74_9MARC</name>
<protein>
    <submittedName>
        <fullName evidence="2">Uncharacterized protein</fullName>
    </submittedName>
</protein>
<comment type="caution">
    <text evidence="2">The sequence shown here is derived from an EMBL/GenBank/DDBJ whole genome shotgun (WGS) entry which is preliminary data.</text>
</comment>
<dbReference type="AlphaFoldDB" id="A0ABD1YR74"/>
<accession>A0ABD1YR74</accession>
<organism evidence="2 3">
    <name type="scientific">Riccia fluitans</name>
    <dbReference type="NCBI Taxonomy" id="41844"/>
    <lineage>
        <taxon>Eukaryota</taxon>
        <taxon>Viridiplantae</taxon>
        <taxon>Streptophyta</taxon>
        <taxon>Embryophyta</taxon>
        <taxon>Marchantiophyta</taxon>
        <taxon>Marchantiopsida</taxon>
        <taxon>Marchantiidae</taxon>
        <taxon>Marchantiales</taxon>
        <taxon>Ricciaceae</taxon>
        <taxon>Riccia</taxon>
    </lineage>
</organism>
<gene>
    <name evidence="2" type="ORF">R1flu_004754</name>
</gene>
<keyword evidence="3" id="KW-1185">Reference proteome</keyword>
<proteinExistence type="predicted"/>
<dbReference type="EMBL" id="JBHFFA010000003">
    <property type="protein sequence ID" value="KAL2633275.1"/>
    <property type="molecule type" value="Genomic_DNA"/>
</dbReference>
<feature type="region of interest" description="Disordered" evidence="1">
    <location>
        <begin position="1"/>
        <end position="42"/>
    </location>
</feature>
<reference evidence="2 3" key="1">
    <citation type="submission" date="2024-09" db="EMBL/GenBank/DDBJ databases">
        <title>Chromosome-scale assembly of Riccia fluitans.</title>
        <authorList>
            <person name="Paukszto L."/>
            <person name="Sawicki J."/>
            <person name="Karawczyk K."/>
            <person name="Piernik-Szablinska J."/>
            <person name="Szczecinska M."/>
            <person name="Mazdziarz M."/>
        </authorList>
    </citation>
    <scope>NUCLEOTIDE SEQUENCE [LARGE SCALE GENOMIC DNA]</scope>
    <source>
        <strain evidence="2">Rf_01</strain>
        <tissue evidence="2">Aerial parts of the thallus</tissue>
    </source>
</reference>
<dbReference type="Proteomes" id="UP001605036">
    <property type="component" value="Unassembled WGS sequence"/>
</dbReference>